<dbReference type="SUPFAM" id="SSF111331">
    <property type="entry name" value="NAD kinase/diacylglycerol kinase-like"/>
    <property type="match status" value="1"/>
</dbReference>
<dbReference type="InterPro" id="IPR016064">
    <property type="entry name" value="NAD/diacylglycerol_kinase_sf"/>
</dbReference>
<dbReference type="InterPro" id="IPR017438">
    <property type="entry name" value="ATP-NAD_kinase_N"/>
</dbReference>
<dbReference type="GO" id="GO:0016301">
    <property type="term" value="F:kinase activity"/>
    <property type="evidence" value="ECO:0007669"/>
    <property type="project" value="InterPro"/>
</dbReference>
<dbReference type="EMBL" id="CP044232">
    <property type="protein sequence ID" value="QEW02041.1"/>
    <property type="molecule type" value="Genomic_DNA"/>
</dbReference>
<dbReference type="RefSeq" id="WP_150918641.1">
    <property type="nucleotide sequence ID" value="NZ_CP044232.1"/>
</dbReference>
<evidence type="ECO:0000313" key="2">
    <source>
        <dbReference type="Proteomes" id="UP000325516"/>
    </source>
</evidence>
<accession>A0A5J6L0P5</accession>
<dbReference type="KEGG" id="mlz:F6J85_02290"/>
<dbReference type="Gene3D" id="3.40.50.10330">
    <property type="entry name" value="Probable inorganic polyphosphate/atp-NAD kinase, domain 1"/>
    <property type="match status" value="1"/>
</dbReference>
<dbReference type="Gene3D" id="2.60.200.40">
    <property type="match status" value="1"/>
</dbReference>
<accession>A0A5J5JS96</accession>
<dbReference type="Pfam" id="PF00781">
    <property type="entry name" value="DAGK_cat"/>
    <property type="match status" value="1"/>
</dbReference>
<dbReference type="AlphaFoldDB" id="A0A5J5JS96"/>
<sequence>MSDDRPPARPDGDGLLLLANSSAGQSVARIDPLPEIRRRLPAARVVELGPDDTLDDAVAEAMASDEPPAVLGVLGGDGSVSRMAHLARRHDVPLLVLPGGTFNHFARAAGLDDVDTALATFADGRVRTVAVAEVSAGDGEPVTVLNAVSLGAYPQFLSERTRRGNLGKWLGGVVATWRSLHGARPLGIVHDGRRASVWSVFVSVGRNDPDRHAMMQRARLSDPVLDVRIHHARGSRVRAMASLAFGRRTISVLRALRLMPPSSDLERFVEAEWVIDVRPGDAPAVYVHDGELEEADPAGFTLRVRAVPDALRVYAP</sequence>
<dbReference type="PROSITE" id="PS50146">
    <property type="entry name" value="DAGK"/>
    <property type="match status" value="1"/>
</dbReference>
<gene>
    <name evidence="1" type="ORF">F6J85_02290</name>
</gene>
<dbReference type="InterPro" id="IPR001206">
    <property type="entry name" value="Diacylglycerol_kinase_cat_dom"/>
</dbReference>
<reference evidence="2" key="1">
    <citation type="submission" date="2019-09" db="EMBL/GenBank/DDBJ databases">
        <title>Mumia zhuanghuii sp. nov. isolated from the intestinal contents of plateau pika (Ochotona curzoniae) in the Qinghai-Tibet plateau of China.</title>
        <authorList>
            <person name="Tian Z."/>
        </authorList>
    </citation>
    <scope>NUCLEOTIDE SEQUENCE [LARGE SCALE GENOMIC DNA]</scope>
    <source>
        <strain evidence="2">L-031</strain>
    </source>
</reference>
<name>A0A5J5JS96_9MICO</name>
<organism evidence="1 2">
    <name type="scientific">Microbacterium lushaniae</name>
    <dbReference type="NCBI Taxonomy" id="2614639"/>
    <lineage>
        <taxon>Bacteria</taxon>
        <taxon>Bacillati</taxon>
        <taxon>Actinomycetota</taxon>
        <taxon>Actinomycetes</taxon>
        <taxon>Micrococcales</taxon>
        <taxon>Microbacteriaceae</taxon>
        <taxon>Microbacterium</taxon>
    </lineage>
</organism>
<evidence type="ECO:0000313" key="1">
    <source>
        <dbReference type="EMBL" id="QEW02041.1"/>
    </source>
</evidence>
<dbReference type="Proteomes" id="UP000325516">
    <property type="component" value="Chromosome"/>
</dbReference>
<keyword evidence="2" id="KW-1185">Reference proteome</keyword>
<dbReference type="SMART" id="SM00046">
    <property type="entry name" value="DAGKc"/>
    <property type="match status" value="1"/>
</dbReference>
<protein>
    <submittedName>
        <fullName evidence="1">Uncharacterized protein</fullName>
    </submittedName>
</protein>
<proteinExistence type="predicted"/>